<reference evidence="2 3" key="1">
    <citation type="submission" date="2019-11" db="EMBL/GenBank/DDBJ databases">
        <title>Whole genome sequence of Oryza granulata.</title>
        <authorList>
            <person name="Li W."/>
        </authorList>
    </citation>
    <scope>NUCLEOTIDE SEQUENCE [LARGE SCALE GENOMIC DNA]</scope>
    <source>
        <strain evidence="3">cv. Menghai</strain>
        <tissue evidence="2">Leaf</tissue>
    </source>
</reference>
<feature type="compositionally biased region" description="Basic and acidic residues" evidence="1">
    <location>
        <begin position="44"/>
        <end position="62"/>
    </location>
</feature>
<feature type="region of interest" description="Disordered" evidence="1">
    <location>
        <begin position="1"/>
        <end position="22"/>
    </location>
</feature>
<feature type="region of interest" description="Disordered" evidence="1">
    <location>
        <begin position="36"/>
        <end position="62"/>
    </location>
</feature>
<dbReference type="Proteomes" id="UP000479710">
    <property type="component" value="Unassembled WGS sequence"/>
</dbReference>
<sequence>MHWGERRCEDHVPMAPGQAKQASAKVVSDGSVAWWASTTGQRSTGDERRTEEMLDGDRVDGR</sequence>
<name>A0A6G1D7X2_9ORYZ</name>
<protein>
    <submittedName>
        <fullName evidence="2">Uncharacterized protein</fullName>
    </submittedName>
</protein>
<organism evidence="2 3">
    <name type="scientific">Oryza meyeriana var. granulata</name>
    <dbReference type="NCBI Taxonomy" id="110450"/>
    <lineage>
        <taxon>Eukaryota</taxon>
        <taxon>Viridiplantae</taxon>
        <taxon>Streptophyta</taxon>
        <taxon>Embryophyta</taxon>
        <taxon>Tracheophyta</taxon>
        <taxon>Spermatophyta</taxon>
        <taxon>Magnoliopsida</taxon>
        <taxon>Liliopsida</taxon>
        <taxon>Poales</taxon>
        <taxon>Poaceae</taxon>
        <taxon>BOP clade</taxon>
        <taxon>Oryzoideae</taxon>
        <taxon>Oryzeae</taxon>
        <taxon>Oryzinae</taxon>
        <taxon>Oryza</taxon>
        <taxon>Oryza meyeriana</taxon>
    </lineage>
</organism>
<dbReference type="AlphaFoldDB" id="A0A6G1D7X2"/>
<comment type="caution">
    <text evidence="2">The sequence shown here is derived from an EMBL/GenBank/DDBJ whole genome shotgun (WGS) entry which is preliminary data.</text>
</comment>
<feature type="compositionally biased region" description="Basic and acidic residues" evidence="1">
    <location>
        <begin position="1"/>
        <end position="12"/>
    </location>
</feature>
<keyword evidence="3" id="KW-1185">Reference proteome</keyword>
<evidence type="ECO:0000313" key="2">
    <source>
        <dbReference type="EMBL" id="KAF0908517.1"/>
    </source>
</evidence>
<evidence type="ECO:0000313" key="3">
    <source>
        <dbReference type="Proteomes" id="UP000479710"/>
    </source>
</evidence>
<evidence type="ECO:0000256" key="1">
    <source>
        <dbReference type="SAM" id="MobiDB-lite"/>
    </source>
</evidence>
<accession>A0A6G1D7X2</accession>
<proteinExistence type="predicted"/>
<gene>
    <name evidence="2" type="ORF">E2562_025877</name>
</gene>
<dbReference type="EMBL" id="SPHZ02000007">
    <property type="protein sequence ID" value="KAF0908517.1"/>
    <property type="molecule type" value="Genomic_DNA"/>
</dbReference>